<protein>
    <submittedName>
        <fullName evidence="2">DUF1631 family protein</fullName>
    </submittedName>
</protein>
<organism evidence="2 3">
    <name type="scientific">Marilutibacter maris</name>
    <dbReference type="NCBI Taxonomy" id="1605891"/>
    <lineage>
        <taxon>Bacteria</taxon>
        <taxon>Pseudomonadati</taxon>
        <taxon>Pseudomonadota</taxon>
        <taxon>Gammaproteobacteria</taxon>
        <taxon>Lysobacterales</taxon>
        <taxon>Lysobacteraceae</taxon>
        <taxon>Marilutibacter</taxon>
    </lineage>
</organism>
<dbReference type="RefSeq" id="WP_141481116.1">
    <property type="nucleotide sequence ID" value="NZ_VICD02000030.1"/>
</dbReference>
<reference evidence="2 3" key="1">
    <citation type="submission" date="2019-10" db="EMBL/GenBank/DDBJ databases">
        <title>Lysobacter alkalisoli sp. nov., isolated from saline-alkaline soil.</title>
        <authorList>
            <person name="Sun J.-Q."/>
        </authorList>
    </citation>
    <scope>NUCLEOTIDE SEQUENCE [LARGE SCALE GENOMIC DNA]</scope>
    <source>
        <strain evidence="2 3">KCTC 42381</strain>
    </source>
</reference>
<feature type="compositionally biased region" description="Basic and acidic residues" evidence="1">
    <location>
        <begin position="647"/>
        <end position="656"/>
    </location>
</feature>
<evidence type="ECO:0000313" key="3">
    <source>
        <dbReference type="Proteomes" id="UP000320431"/>
    </source>
</evidence>
<dbReference type="Pfam" id="PF07793">
    <property type="entry name" value="DUF1631"/>
    <property type="match status" value="1"/>
</dbReference>
<proteinExistence type="predicted"/>
<dbReference type="InterPro" id="IPR012434">
    <property type="entry name" value="DUF1631"/>
</dbReference>
<evidence type="ECO:0000313" key="2">
    <source>
        <dbReference type="EMBL" id="KAB8198293.1"/>
    </source>
</evidence>
<gene>
    <name evidence="2" type="ORF">FKV24_002780</name>
</gene>
<feature type="compositionally biased region" description="Low complexity" evidence="1">
    <location>
        <begin position="242"/>
        <end position="259"/>
    </location>
</feature>
<evidence type="ECO:0000256" key="1">
    <source>
        <dbReference type="SAM" id="MobiDB-lite"/>
    </source>
</evidence>
<dbReference type="EMBL" id="VICD02000030">
    <property type="protein sequence ID" value="KAB8198293.1"/>
    <property type="molecule type" value="Genomic_DNA"/>
</dbReference>
<feature type="region of interest" description="Disordered" evidence="1">
    <location>
        <begin position="645"/>
        <end position="665"/>
    </location>
</feature>
<dbReference type="Proteomes" id="UP000320431">
    <property type="component" value="Unassembled WGS sequence"/>
</dbReference>
<comment type="caution">
    <text evidence="2">The sequence shown here is derived from an EMBL/GenBank/DDBJ whole genome shotgun (WGS) entry which is preliminary data.</text>
</comment>
<name>A0A508B4X3_9GAMM</name>
<accession>A0A508B4X3</accession>
<sequence>MSARLDPNTIRHPHRNLASAELPRRVRAALERLYALASDSFGRQLETMLTEFEQQLFKLADQARNPALQAGYFETLRKVRLHRAQLAPRFMAGLETALATIREPAAEDATEASDHGDFDDLRLVDDAEVSEATVLAGIASRHESRAGLPLLLLGQRFGVLAGAPAFDAERLPVGPHRLCLLLSEAGEVLQLEQEARLLLFQCFNSHAMTGYAQLVEAMNAMLARENILPGLSYVPLRTRPTAQDAAPQPAAQAQPQASDAGERPRNAPSSPPGRADEAAPASERPHTRWWGENGNGSGSAEEEKAALSMLQELLSSRRKALGSLRKDPGGGNQAPLKTPDVVAALGSQQQMESGDVQRPRTIADLKQALLAQSRQQHGQAMRLSSEDEDTFELLGLLYTGIGRELREGTLSSNLLERLQVPLLRLALLDRAFFIRSQHPARQLLSAVAEAGAKWMDEDGSDPRLERQLREAVDHVVQNFQGDAEVFEAANQPLQNHLQLMARKAELSERRHVEAARGKEKLVMAKRRSGEAIEQALAGRELPRFLRKLLDQAWADVLTLTLLRHGEDSQEWQQYAGMTSLLAATGIGSQKPPEGLDRQVEQALSQVGYHEDEAAQIARHLTTGRDESGDGDPASRTELTMKLKARARLGDDAEPPKAKPLAPRNPREQACYEHLRTLPFGTWMEFVLNQQGDVVRRRIAWFSTVTDRVLFVNQRGQRIDEQSLDHVSRLMAQDQVRVVSADRGRLVDRAWQAALGALRNFAGMPDQLQGAAP</sequence>
<dbReference type="AlphaFoldDB" id="A0A508B4X3"/>
<feature type="region of interest" description="Disordered" evidence="1">
    <location>
        <begin position="241"/>
        <end position="305"/>
    </location>
</feature>